<organism evidence="1 2">
    <name type="scientific">Fulvivirga imtechensis AK7</name>
    <dbReference type="NCBI Taxonomy" id="1237149"/>
    <lineage>
        <taxon>Bacteria</taxon>
        <taxon>Pseudomonadati</taxon>
        <taxon>Bacteroidota</taxon>
        <taxon>Cytophagia</taxon>
        <taxon>Cytophagales</taxon>
        <taxon>Fulvivirgaceae</taxon>
        <taxon>Fulvivirga</taxon>
    </lineage>
</organism>
<keyword evidence="2" id="KW-1185">Reference proteome</keyword>
<dbReference type="AlphaFoldDB" id="L8JIP4"/>
<comment type="caution">
    <text evidence="1">The sequence shown here is derived from an EMBL/GenBank/DDBJ whole genome shotgun (WGS) entry which is preliminary data.</text>
</comment>
<evidence type="ECO:0000313" key="1">
    <source>
        <dbReference type="EMBL" id="ELR68736.1"/>
    </source>
</evidence>
<accession>L8JIP4</accession>
<dbReference type="EMBL" id="AMZN01000095">
    <property type="protein sequence ID" value="ELR68736.1"/>
    <property type="molecule type" value="Genomic_DNA"/>
</dbReference>
<proteinExistence type="predicted"/>
<reference evidence="1 2" key="1">
    <citation type="submission" date="2012-12" db="EMBL/GenBank/DDBJ databases">
        <title>Genome assembly of Fulvivirga imtechensis AK7.</title>
        <authorList>
            <person name="Nupur N."/>
            <person name="Khatri I."/>
            <person name="Kumar R."/>
            <person name="Subramanian S."/>
            <person name="Pinnaka A."/>
        </authorList>
    </citation>
    <scope>NUCLEOTIDE SEQUENCE [LARGE SCALE GENOMIC DNA]</scope>
    <source>
        <strain evidence="1 2">AK7</strain>
    </source>
</reference>
<protein>
    <submittedName>
        <fullName evidence="1">Uncharacterized protein</fullName>
    </submittedName>
</protein>
<dbReference type="Proteomes" id="UP000011135">
    <property type="component" value="Unassembled WGS sequence"/>
</dbReference>
<name>L8JIP4_9BACT</name>
<evidence type="ECO:0000313" key="2">
    <source>
        <dbReference type="Proteomes" id="UP000011135"/>
    </source>
</evidence>
<gene>
    <name evidence="1" type="ORF">C900_05919</name>
</gene>
<sequence length="46" mass="5381">MNFLSYQHISKKVEVYERSLTIIVLRSKADTSYILILASDVFFLNN</sequence>
<dbReference type="STRING" id="1237149.C900_05919"/>